<dbReference type="InterPro" id="IPR029058">
    <property type="entry name" value="AB_hydrolase_fold"/>
</dbReference>
<dbReference type="KEGG" id="marp:QYS47_34480"/>
<protein>
    <recommendedName>
        <fullName evidence="2">Esterase</fullName>
    </recommendedName>
</protein>
<evidence type="ECO:0008006" key="2">
    <source>
        <dbReference type="Google" id="ProtNLM"/>
    </source>
</evidence>
<dbReference type="AlphaFoldDB" id="A0AA52EVW1"/>
<name>A0AA52EVW1_9BACT</name>
<organism evidence="1">
    <name type="scientific">Marivirga arenosa</name>
    <dbReference type="NCBI Taxonomy" id="3059076"/>
    <lineage>
        <taxon>Bacteria</taxon>
        <taxon>Pseudomonadati</taxon>
        <taxon>Bacteroidota</taxon>
        <taxon>Cytophagia</taxon>
        <taxon>Cytophagales</taxon>
        <taxon>Marivirgaceae</taxon>
        <taxon>Marivirga</taxon>
    </lineage>
</organism>
<reference evidence="1" key="1">
    <citation type="submission" date="2023-08" db="EMBL/GenBank/DDBJ databases">
        <title>Comparative genomics and taxonomic characterization of three novel marine species of genus Marivirga.</title>
        <authorList>
            <person name="Muhammad N."/>
            <person name="Kim S.-G."/>
        </authorList>
    </citation>
    <scope>NUCLEOTIDE SEQUENCE</scope>
    <source>
        <strain evidence="1">BKB1-2</strain>
    </source>
</reference>
<dbReference type="RefSeq" id="WP_322347114.1">
    <property type="nucleotide sequence ID" value="NZ_CP129968.2"/>
</dbReference>
<dbReference type="Gene3D" id="3.40.50.1820">
    <property type="entry name" value="alpha/beta hydrolase"/>
    <property type="match status" value="1"/>
</dbReference>
<gene>
    <name evidence="1" type="ORF">QYS47_34480</name>
</gene>
<accession>A0AA52EVW1</accession>
<evidence type="ECO:0000313" key="1">
    <source>
        <dbReference type="EMBL" id="WNB17615.1"/>
    </source>
</evidence>
<sequence>MDTGLYDAGASMLRVNRQFRDILEIKGYKVDYRDFKGGHNYINWRGTLSDELISLIGTE</sequence>
<dbReference type="Proteomes" id="UP001232019">
    <property type="component" value="Chromosome"/>
</dbReference>
<proteinExistence type="predicted"/>
<dbReference type="EMBL" id="CP129968">
    <property type="protein sequence ID" value="WNB17615.1"/>
    <property type="molecule type" value="Genomic_DNA"/>
</dbReference>